<sequence>MEKSVEVEGETELSSMEDSQLDIQNQGDSFVWDENSQLYYHARSGFYHDPNGGWYYSTRDGLYYKFEDGNYVLLDGYNKDDQSEIKGQGEAILGEYQAETTCVQECGQSNQETEGEAAQIGVRECVSDEGLESHPPPSEWLEDTLIELYLAGYPSELPNATDDVRFTEEIEARRSPLLSADGNDTYRQGDEEWNTDCQAITDSSVDEGASWDEENWRAQYGQVIQEEADLGSRIPAVELWDWSLVKEIQKEVNHEVVRLVGRLVRPSHKLHPSMPSGGSRLRTAPICKVHLNLVQVKFIN</sequence>
<dbReference type="InterPro" id="IPR041591">
    <property type="entry name" value="OCRE"/>
</dbReference>
<comment type="subcellular location">
    <subcellularLocation>
        <location evidence="1">Nucleus</location>
    </subcellularLocation>
</comment>
<reference evidence="4" key="1">
    <citation type="journal article" date="2013" name="J. Plant Res.">
        <title>Effect of fungi and light on seed germination of three Opuntia species from semiarid lands of central Mexico.</title>
        <authorList>
            <person name="Delgado-Sanchez P."/>
            <person name="Jimenez-Bremont J.F."/>
            <person name="Guerrero-Gonzalez Mde L."/>
            <person name="Flores J."/>
        </authorList>
    </citation>
    <scope>NUCLEOTIDE SEQUENCE</scope>
    <source>
        <tissue evidence="4">Cladode</tissue>
    </source>
</reference>
<dbReference type="PANTHER" id="PTHR13948:SF38">
    <property type="entry name" value="D111_G-PATCH DOMAIN-CONTAINING PROTEIN"/>
    <property type="match status" value="1"/>
</dbReference>
<dbReference type="GO" id="GO:0005634">
    <property type="term" value="C:nucleus"/>
    <property type="evidence" value="ECO:0007669"/>
    <property type="project" value="UniProtKB-SubCell"/>
</dbReference>
<dbReference type="EMBL" id="GISG01248265">
    <property type="protein sequence ID" value="MBA4670668.1"/>
    <property type="molecule type" value="Transcribed_RNA"/>
</dbReference>
<dbReference type="Pfam" id="PF17780">
    <property type="entry name" value="OCRE"/>
    <property type="match status" value="1"/>
</dbReference>
<evidence type="ECO:0000313" key="4">
    <source>
        <dbReference type="EMBL" id="MBA4670668.1"/>
    </source>
</evidence>
<accession>A0A7C9EUL7</accession>
<evidence type="ECO:0000256" key="2">
    <source>
        <dbReference type="ARBA" id="ARBA00023242"/>
    </source>
</evidence>
<dbReference type="CDD" id="cd16074">
    <property type="entry name" value="OCRE"/>
    <property type="match status" value="1"/>
</dbReference>
<dbReference type="AlphaFoldDB" id="A0A7C9EUL7"/>
<dbReference type="GO" id="GO:0000398">
    <property type="term" value="P:mRNA splicing, via spliceosome"/>
    <property type="evidence" value="ECO:0007669"/>
    <property type="project" value="TreeGrafter"/>
</dbReference>
<dbReference type="GO" id="GO:0003723">
    <property type="term" value="F:RNA binding"/>
    <property type="evidence" value="ECO:0007669"/>
    <property type="project" value="TreeGrafter"/>
</dbReference>
<evidence type="ECO:0000256" key="1">
    <source>
        <dbReference type="ARBA" id="ARBA00004123"/>
    </source>
</evidence>
<dbReference type="PANTHER" id="PTHR13948">
    <property type="entry name" value="RNA-BINDING PROTEIN"/>
    <property type="match status" value="1"/>
</dbReference>
<evidence type="ECO:0000259" key="3">
    <source>
        <dbReference type="Pfam" id="PF17780"/>
    </source>
</evidence>
<organism evidence="4">
    <name type="scientific">Opuntia streptacantha</name>
    <name type="common">Prickly pear cactus</name>
    <name type="synonym">Opuntia cardona</name>
    <dbReference type="NCBI Taxonomy" id="393608"/>
    <lineage>
        <taxon>Eukaryota</taxon>
        <taxon>Viridiplantae</taxon>
        <taxon>Streptophyta</taxon>
        <taxon>Embryophyta</taxon>
        <taxon>Tracheophyta</taxon>
        <taxon>Spermatophyta</taxon>
        <taxon>Magnoliopsida</taxon>
        <taxon>eudicotyledons</taxon>
        <taxon>Gunneridae</taxon>
        <taxon>Pentapetalae</taxon>
        <taxon>Caryophyllales</taxon>
        <taxon>Cactineae</taxon>
        <taxon>Cactaceae</taxon>
        <taxon>Opuntioideae</taxon>
        <taxon>Opuntia</taxon>
    </lineage>
</organism>
<name>A0A7C9EUL7_OPUST</name>
<protein>
    <recommendedName>
        <fullName evidence="3">OCRE domain-containing protein</fullName>
    </recommendedName>
</protein>
<feature type="domain" description="OCRE" evidence="3">
    <location>
        <begin position="28"/>
        <end position="67"/>
    </location>
</feature>
<keyword evidence="2" id="KW-0539">Nucleus</keyword>
<reference evidence="4" key="2">
    <citation type="submission" date="2020-07" db="EMBL/GenBank/DDBJ databases">
        <authorList>
            <person name="Vera ALvarez R."/>
            <person name="Arias-Moreno D.M."/>
            <person name="Jimenez-Jacinto V."/>
            <person name="Jimenez-Bremont J.F."/>
            <person name="Swaminathan K."/>
            <person name="Moose S.P."/>
            <person name="Guerrero-Gonzalez M.L."/>
            <person name="Marino-Ramirez L."/>
            <person name="Landsman D."/>
            <person name="Rodriguez-Kessler M."/>
            <person name="Delgado-Sanchez P."/>
        </authorList>
    </citation>
    <scope>NUCLEOTIDE SEQUENCE</scope>
    <source>
        <tissue evidence="4">Cladode</tissue>
    </source>
</reference>
<proteinExistence type="predicted"/>